<proteinExistence type="predicted"/>
<accession>A0A0A9GXW1</accession>
<reference evidence="1" key="1">
    <citation type="submission" date="2014-09" db="EMBL/GenBank/DDBJ databases">
        <authorList>
            <person name="Magalhaes I.L.F."/>
            <person name="Oliveira U."/>
            <person name="Santos F.R."/>
            <person name="Vidigal T.H.D.A."/>
            <person name="Brescovit A.D."/>
            <person name="Santos A.J."/>
        </authorList>
    </citation>
    <scope>NUCLEOTIDE SEQUENCE</scope>
    <source>
        <tissue evidence="1">Shoot tissue taken approximately 20 cm above the soil surface</tissue>
    </source>
</reference>
<name>A0A0A9GXW1_ARUDO</name>
<sequence>MVITSRQLFSSYFSLRSLVSASVLCFVL</sequence>
<reference evidence="1" key="2">
    <citation type="journal article" date="2015" name="Data Brief">
        <title>Shoot transcriptome of the giant reed, Arundo donax.</title>
        <authorList>
            <person name="Barrero R.A."/>
            <person name="Guerrero F.D."/>
            <person name="Moolhuijzen P."/>
            <person name="Goolsby J.A."/>
            <person name="Tidwell J."/>
            <person name="Bellgard S.E."/>
            <person name="Bellgard M.I."/>
        </authorList>
    </citation>
    <scope>NUCLEOTIDE SEQUENCE</scope>
    <source>
        <tissue evidence="1">Shoot tissue taken approximately 20 cm above the soil surface</tissue>
    </source>
</reference>
<dbReference type="AlphaFoldDB" id="A0A0A9GXW1"/>
<protein>
    <submittedName>
        <fullName evidence="1">Uncharacterized protein</fullName>
    </submittedName>
</protein>
<organism evidence="1">
    <name type="scientific">Arundo donax</name>
    <name type="common">Giant reed</name>
    <name type="synonym">Donax arundinaceus</name>
    <dbReference type="NCBI Taxonomy" id="35708"/>
    <lineage>
        <taxon>Eukaryota</taxon>
        <taxon>Viridiplantae</taxon>
        <taxon>Streptophyta</taxon>
        <taxon>Embryophyta</taxon>
        <taxon>Tracheophyta</taxon>
        <taxon>Spermatophyta</taxon>
        <taxon>Magnoliopsida</taxon>
        <taxon>Liliopsida</taxon>
        <taxon>Poales</taxon>
        <taxon>Poaceae</taxon>
        <taxon>PACMAD clade</taxon>
        <taxon>Arundinoideae</taxon>
        <taxon>Arundineae</taxon>
        <taxon>Arundo</taxon>
    </lineage>
</organism>
<dbReference type="EMBL" id="GBRH01168066">
    <property type="protein sequence ID" value="JAE29830.1"/>
    <property type="molecule type" value="Transcribed_RNA"/>
</dbReference>
<evidence type="ECO:0000313" key="1">
    <source>
        <dbReference type="EMBL" id="JAE29830.1"/>
    </source>
</evidence>